<keyword evidence="7" id="KW-0333">Golgi apparatus</keyword>
<evidence type="ECO:0000256" key="11">
    <source>
        <dbReference type="SAM" id="Phobius"/>
    </source>
</evidence>
<dbReference type="InterPro" id="IPR045242">
    <property type="entry name" value="Syntaxin"/>
</dbReference>
<feature type="transmembrane region" description="Helical" evidence="11">
    <location>
        <begin position="353"/>
        <end position="373"/>
    </location>
</feature>
<dbReference type="InterPro" id="IPR006012">
    <property type="entry name" value="Syntaxin/epimorphin_CS"/>
</dbReference>
<dbReference type="FunCoup" id="A0A316VAM5">
    <property type="interactions" value="394"/>
</dbReference>
<feature type="region of interest" description="Disordered" evidence="10">
    <location>
        <begin position="218"/>
        <end position="259"/>
    </location>
</feature>
<keyword evidence="8" id="KW-0175">Coiled coil</keyword>
<dbReference type="EMBL" id="KZ819605">
    <property type="protein sequence ID" value="PWN32575.1"/>
    <property type="molecule type" value="Genomic_DNA"/>
</dbReference>
<dbReference type="OrthoDB" id="10251371at2759"/>
<feature type="region of interest" description="Disordered" evidence="10">
    <location>
        <begin position="76"/>
        <end position="98"/>
    </location>
</feature>
<dbReference type="InterPro" id="IPR000727">
    <property type="entry name" value="T_SNARE_dom"/>
</dbReference>
<evidence type="ECO:0000256" key="3">
    <source>
        <dbReference type="ARBA" id="ARBA00022448"/>
    </source>
</evidence>
<evidence type="ECO:0000256" key="4">
    <source>
        <dbReference type="ARBA" id="ARBA00022692"/>
    </source>
</evidence>
<dbReference type="PROSITE" id="PS00914">
    <property type="entry name" value="SYNTAXIN"/>
    <property type="match status" value="1"/>
</dbReference>
<evidence type="ECO:0000256" key="9">
    <source>
        <dbReference type="ARBA" id="ARBA00023136"/>
    </source>
</evidence>
<dbReference type="GO" id="GO:0000139">
    <property type="term" value="C:Golgi membrane"/>
    <property type="evidence" value="ECO:0007669"/>
    <property type="project" value="UniProtKB-SubCell"/>
</dbReference>
<dbReference type="Pfam" id="PF05739">
    <property type="entry name" value="SNARE"/>
    <property type="match status" value="1"/>
</dbReference>
<keyword evidence="3" id="KW-0813">Transport</keyword>
<keyword evidence="14" id="KW-1185">Reference proteome</keyword>
<keyword evidence="6 11" id="KW-1133">Transmembrane helix</keyword>
<keyword evidence="9 11" id="KW-0472">Membrane</keyword>
<evidence type="ECO:0000313" key="14">
    <source>
        <dbReference type="Proteomes" id="UP000245771"/>
    </source>
</evidence>
<protein>
    <submittedName>
        <fullName evidence="13">t-SNARE</fullName>
    </submittedName>
</protein>
<dbReference type="Proteomes" id="UP000245771">
    <property type="component" value="Unassembled WGS sequence"/>
</dbReference>
<dbReference type="InterPro" id="IPR010989">
    <property type="entry name" value="SNARE"/>
</dbReference>
<keyword evidence="4 11" id="KW-0812">Transmembrane</keyword>
<reference evidence="13 14" key="1">
    <citation type="journal article" date="2018" name="Mol. Biol. Evol.">
        <title>Broad Genomic Sampling Reveals a Smut Pathogenic Ancestry of the Fungal Clade Ustilaginomycotina.</title>
        <authorList>
            <person name="Kijpornyongpan T."/>
            <person name="Mondo S.J."/>
            <person name="Barry K."/>
            <person name="Sandor L."/>
            <person name="Lee J."/>
            <person name="Lipzen A."/>
            <person name="Pangilinan J."/>
            <person name="LaButti K."/>
            <person name="Hainaut M."/>
            <person name="Henrissat B."/>
            <person name="Grigoriev I.V."/>
            <person name="Spatafora J.W."/>
            <person name="Aime M.C."/>
        </authorList>
    </citation>
    <scope>NUCLEOTIDE SEQUENCE [LARGE SCALE GENOMIC DNA]</scope>
    <source>
        <strain evidence="13 14">MCA 3882</strain>
    </source>
</reference>
<dbReference type="PROSITE" id="PS50192">
    <property type="entry name" value="T_SNARE"/>
    <property type="match status" value="1"/>
</dbReference>
<evidence type="ECO:0000256" key="2">
    <source>
        <dbReference type="ARBA" id="ARBA00009063"/>
    </source>
</evidence>
<organism evidence="13 14">
    <name type="scientific">Meira miltonrushii</name>
    <dbReference type="NCBI Taxonomy" id="1280837"/>
    <lineage>
        <taxon>Eukaryota</taxon>
        <taxon>Fungi</taxon>
        <taxon>Dikarya</taxon>
        <taxon>Basidiomycota</taxon>
        <taxon>Ustilaginomycotina</taxon>
        <taxon>Exobasidiomycetes</taxon>
        <taxon>Exobasidiales</taxon>
        <taxon>Brachybasidiaceae</taxon>
        <taxon>Meira</taxon>
    </lineage>
</organism>
<feature type="region of interest" description="Disordered" evidence="10">
    <location>
        <begin position="31"/>
        <end position="59"/>
    </location>
</feature>
<name>A0A316VAM5_9BASI</name>
<dbReference type="GO" id="GO:0031201">
    <property type="term" value="C:SNARE complex"/>
    <property type="evidence" value="ECO:0007669"/>
    <property type="project" value="TreeGrafter"/>
</dbReference>
<evidence type="ECO:0000256" key="5">
    <source>
        <dbReference type="ARBA" id="ARBA00022927"/>
    </source>
</evidence>
<dbReference type="GO" id="GO:0005484">
    <property type="term" value="F:SNAP receptor activity"/>
    <property type="evidence" value="ECO:0007669"/>
    <property type="project" value="InterPro"/>
</dbReference>
<sequence length="374" mass="42193">MAATSSSSSVYLGVTRSRTLLFLSYRDSATRDHSSWDRNGTVDANGEDEYGDDQALIGKGKGVDRRKGAYYDASGELQEHGDELSYPPRPSASTSYSTQLPPKWVDISDEVDAILASIKPKMAQLDRLHAKHILPGFADRSGEEREIERETTEITKQFRKCSKLISGMAQHTQSLSRSGRASAHEIAMANNVQTALATKVQDASGTFRRKQSNYMQRLRGHEERHQAGHMPDSETAMREDMELSRQHLERSRSQQDQLQAQSQLLIDEEQAQAPSQSEIDIVRRDREIDQIAKSITELAELFQDLSALVIDQGTMLDRIDFNIEHIGQDMAESVKELNQATSYQRRTSRGQCILFLILLILLTLAIIIVKPFWR</sequence>
<evidence type="ECO:0000256" key="8">
    <source>
        <dbReference type="ARBA" id="ARBA00023054"/>
    </source>
</evidence>
<dbReference type="AlphaFoldDB" id="A0A316VAM5"/>
<comment type="similarity">
    <text evidence="2">Belongs to the syntaxin family.</text>
</comment>
<dbReference type="PANTHER" id="PTHR19957:SF83">
    <property type="entry name" value="SYNTAXIN-16"/>
    <property type="match status" value="1"/>
</dbReference>
<dbReference type="STRING" id="1280837.A0A316VAM5"/>
<dbReference type="GO" id="GO:0006886">
    <property type="term" value="P:intracellular protein transport"/>
    <property type="evidence" value="ECO:0007669"/>
    <property type="project" value="InterPro"/>
</dbReference>
<dbReference type="RefSeq" id="XP_025352877.1">
    <property type="nucleotide sequence ID" value="XM_025499360.1"/>
</dbReference>
<dbReference type="GO" id="GO:0048278">
    <property type="term" value="P:vesicle docking"/>
    <property type="evidence" value="ECO:0007669"/>
    <property type="project" value="TreeGrafter"/>
</dbReference>
<dbReference type="GO" id="GO:0000149">
    <property type="term" value="F:SNARE binding"/>
    <property type="evidence" value="ECO:0007669"/>
    <property type="project" value="TreeGrafter"/>
</dbReference>
<dbReference type="InParanoid" id="A0A316VAM5"/>
<evidence type="ECO:0000256" key="6">
    <source>
        <dbReference type="ARBA" id="ARBA00022989"/>
    </source>
</evidence>
<evidence type="ECO:0000313" key="13">
    <source>
        <dbReference type="EMBL" id="PWN32575.1"/>
    </source>
</evidence>
<feature type="compositionally biased region" description="Basic and acidic residues" evidence="10">
    <location>
        <begin position="219"/>
        <end position="253"/>
    </location>
</feature>
<dbReference type="GO" id="GO:0006906">
    <property type="term" value="P:vesicle fusion"/>
    <property type="evidence" value="ECO:0007669"/>
    <property type="project" value="TreeGrafter"/>
</dbReference>
<feature type="domain" description="T-SNARE coiled-coil homology" evidence="12">
    <location>
        <begin position="284"/>
        <end position="340"/>
    </location>
</feature>
<evidence type="ECO:0000256" key="1">
    <source>
        <dbReference type="ARBA" id="ARBA00004409"/>
    </source>
</evidence>
<evidence type="ECO:0000256" key="7">
    <source>
        <dbReference type="ARBA" id="ARBA00023034"/>
    </source>
</evidence>
<evidence type="ECO:0000256" key="10">
    <source>
        <dbReference type="SAM" id="MobiDB-lite"/>
    </source>
</evidence>
<gene>
    <name evidence="13" type="ORF">FA14DRAFT_161954</name>
</gene>
<dbReference type="SUPFAM" id="SSF47661">
    <property type="entry name" value="t-snare proteins"/>
    <property type="match status" value="1"/>
</dbReference>
<evidence type="ECO:0000259" key="12">
    <source>
        <dbReference type="PROSITE" id="PS50192"/>
    </source>
</evidence>
<dbReference type="CDD" id="cd15845">
    <property type="entry name" value="SNARE_syntaxin16"/>
    <property type="match status" value="1"/>
</dbReference>
<dbReference type="Gene3D" id="1.20.58.70">
    <property type="match status" value="1"/>
</dbReference>
<dbReference type="PANTHER" id="PTHR19957">
    <property type="entry name" value="SYNTAXIN"/>
    <property type="match status" value="1"/>
</dbReference>
<comment type="subcellular location">
    <subcellularLocation>
        <location evidence="1">Golgi apparatus membrane</location>
        <topology evidence="1">Single-pass type IV membrane protein</topology>
    </subcellularLocation>
</comment>
<keyword evidence="5" id="KW-0653">Protein transport</keyword>
<dbReference type="GeneID" id="37021141"/>
<dbReference type="SMART" id="SM00397">
    <property type="entry name" value="t_SNARE"/>
    <property type="match status" value="1"/>
</dbReference>
<proteinExistence type="inferred from homology"/>
<accession>A0A316VAM5</accession>